<dbReference type="EMBL" id="CP025613">
    <property type="protein sequence ID" value="AUN33368.1"/>
    <property type="molecule type" value="Genomic_DNA"/>
</dbReference>
<dbReference type="InterPro" id="IPR029058">
    <property type="entry name" value="AB_hydrolase_fold"/>
</dbReference>
<dbReference type="GO" id="GO:0016787">
    <property type="term" value="F:hydrolase activity"/>
    <property type="evidence" value="ECO:0007669"/>
    <property type="project" value="UniProtKB-KW"/>
</dbReference>
<dbReference type="AlphaFoldDB" id="A0A2K9NJV9"/>
<dbReference type="KEGG" id="ncb:C0V82_23675"/>
<reference evidence="1 2" key="1">
    <citation type="submission" date="2017-12" db="EMBL/GenBank/DDBJ databases">
        <title>Genomes of bacteria within cyanobacterial aggregates.</title>
        <authorList>
            <person name="Cai H."/>
        </authorList>
    </citation>
    <scope>NUCLEOTIDE SEQUENCE [LARGE SCALE GENOMIC DNA]</scope>
    <source>
        <strain evidence="1 2">TH16</strain>
        <plasmid evidence="1 2">unnamed1</plasmid>
    </source>
</reference>
<keyword evidence="2" id="KW-1185">Reference proteome</keyword>
<evidence type="ECO:0000313" key="2">
    <source>
        <dbReference type="Proteomes" id="UP000234752"/>
    </source>
</evidence>
<dbReference type="PANTHER" id="PTHR43433">
    <property type="entry name" value="HYDROLASE, ALPHA/BETA FOLD FAMILY PROTEIN"/>
    <property type="match status" value="1"/>
</dbReference>
<organism evidence="1 2">
    <name type="scientific">Niveispirillum cyanobacteriorum</name>
    <dbReference type="NCBI Taxonomy" id="1612173"/>
    <lineage>
        <taxon>Bacteria</taxon>
        <taxon>Pseudomonadati</taxon>
        <taxon>Pseudomonadota</taxon>
        <taxon>Alphaproteobacteria</taxon>
        <taxon>Rhodospirillales</taxon>
        <taxon>Azospirillaceae</taxon>
        <taxon>Niveispirillum</taxon>
    </lineage>
</organism>
<dbReference type="RefSeq" id="WP_102114881.1">
    <property type="nucleotide sequence ID" value="NZ_BMGN01000001.1"/>
</dbReference>
<dbReference type="Pfam" id="PF12697">
    <property type="entry name" value="Abhydrolase_6"/>
    <property type="match status" value="1"/>
</dbReference>
<dbReference type="InterPro" id="IPR000073">
    <property type="entry name" value="AB_hydrolase_1"/>
</dbReference>
<dbReference type="PANTHER" id="PTHR43433:SF4">
    <property type="entry name" value="NON-HEME CHLOROPEROXIDASE-RELATED"/>
    <property type="match status" value="1"/>
</dbReference>
<accession>A0A2K9NJV9</accession>
<evidence type="ECO:0000313" key="1">
    <source>
        <dbReference type="EMBL" id="AUN33368.1"/>
    </source>
</evidence>
<proteinExistence type="predicted"/>
<gene>
    <name evidence="1" type="ORF">C0V82_23675</name>
</gene>
<protein>
    <submittedName>
        <fullName evidence="1">Alpha/beta hydrolase</fullName>
    </submittedName>
</protein>
<dbReference type="PRINTS" id="PR00111">
    <property type="entry name" value="ABHYDROLASE"/>
</dbReference>
<name>A0A2K9NJV9_9PROT</name>
<dbReference type="SUPFAM" id="SSF53474">
    <property type="entry name" value="alpha/beta-Hydrolases"/>
    <property type="match status" value="1"/>
</dbReference>
<dbReference type="Gene3D" id="3.40.50.1820">
    <property type="entry name" value="alpha/beta hydrolase"/>
    <property type="match status" value="1"/>
</dbReference>
<dbReference type="Proteomes" id="UP000234752">
    <property type="component" value="Plasmid unnamed1"/>
</dbReference>
<sequence length="234" mass="25221">MSAPVVCDAPLVILPGLMCDSRMFGHQIRAFEGQCINGFYGGADNIEAMVDYVLARMPARCALLGHSMGARVALELYRRAPERVARLALADTGVHPVRPGEAEKRFALRDLGRSAGAGAMIDQWLPPMIGPSHADDLELFASLRAMCVDAGVAIYEAQINALLNRPDAAPVLPTITCPTAVIVGRDDRWSPVDQHQDIAAAITGSRLSIIEQAGHMAPAEEPVDFNEALRKWLS</sequence>
<keyword evidence="1" id="KW-0378">Hydrolase</keyword>
<dbReference type="InterPro" id="IPR050471">
    <property type="entry name" value="AB_hydrolase"/>
</dbReference>
<geneLocation type="plasmid" evidence="1 2">
    <name>unnamed1</name>
</geneLocation>
<dbReference type="OrthoDB" id="5491135at2"/>
<keyword evidence="1" id="KW-0614">Plasmid</keyword>